<evidence type="ECO:0000313" key="2">
    <source>
        <dbReference type="EMBL" id="KFD63527.1"/>
    </source>
</evidence>
<proteinExistence type="predicted"/>
<accession>A0A085M5Y0</accession>
<gene>
    <name evidence="1" type="ORF">M513_06473</name>
    <name evidence="2" type="ORF">M514_06473</name>
</gene>
<dbReference type="EMBL" id="KL363225">
    <property type="protein sequence ID" value="KFD52626.1"/>
    <property type="molecule type" value="Genomic_DNA"/>
</dbReference>
<reference evidence="1 3" key="1">
    <citation type="journal article" date="2014" name="Nat. Genet.">
        <title>Genome and transcriptome of the porcine whipworm Trichuris suis.</title>
        <authorList>
            <person name="Jex A.R."/>
            <person name="Nejsum P."/>
            <person name="Schwarz E.M."/>
            <person name="Hu L."/>
            <person name="Young N.D."/>
            <person name="Hall R.S."/>
            <person name="Korhonen P.K."/>
            <person name="Liao S."/>
            <person name="Thamsborg S."/>
            <person name="Xia J."/>
            <person name="Xu P."/>
            <person name="Wang S."/>
            <person name="Scheerlinck J.P."/>
            <person name="Hofmann A."/>
            <person name="Sternberg P.W."/>
            <person name="Wang J."/>
            <person name="Gasser R.B."/>
        </authorList>
    </citation>
    <scope>NUCLEOTIDE SEQUENCE [LARGE SCALE GENOMIC DNA]</scope>
    <source>
        <strain evidence="2">DCEP-RM93F</strain>
        <strain evidence="1">DCEP-RM93M</strain>
    </source>
</reference>
<dbReference type="Gene3D" id="3.30.70.270">
    <property type="match status" value="1"/>
</dbReference>
<dbReference type="SUPFAM" id="SSF56672">
    <property type="entry name" value="DNA/RNA polymerases"/>
    <property type="match status" value="1"/>
</dbReference>
<protein>
    <submittedName>
        <fullName evidence="1">Uncharacterized protein</fullName>
    </submittedName>
</protein>
<evidence type="ECO:0000313" key="1">
    <source>
        <dbReference type="EMBL" id="KFD52626.1"/>
    </source>
</evidence>
<keyword evidence="3" id="KW-1185">Reference proteome</keyword>
<evidence type="ECO:0000313" key="3">
    <source>
        <dbReference type="Proteomes" id="UP000030764"/>
    </source>
</evidence>
<sequence length="94" mass="10384">MYTDAGIHCSVFTAVPEDQYKKERIYVICGDYSATVNLVTRKDVCPLPTVPKMMTILNGGTSFSGLRLAEAYQELTLDEEIAEVLTLTTPKGLH</sequence>
<dbReference type="Gene3D" id="3.10.10.10">
    <property type="entry name" value="HIV Type 1 Reverse Transcriptase, subunit A, domain 1"/>
    <property type="match status" value="1"/>
</dbReference>
<dbReference type="Proteomes" id="UP000030758">
    <property type="component" value="Unassembled WGS sequence"/>
</dbReference>
<dbReference type="EMBL" id="KL367572">
    <property type="protein sequence ID" value="KFD63527.1"/>
    <property type="molecule type" value="Genomic_DNA"/>
</dbReference>
<dbReference type="AlphaFoldDB" id="A0A085M5Y0"/>
<organism evidence="1 3">
    <name type="scientific">Trichuris suis</name>
    <name type="common">pig whipworm</name>
    <dbReference type="NCBI Taxonomy" id="68888"/>
    <lineage>
        <taxon>Eukaryota</taxon>
        <taxon>Metazoa</taxon>
        <taxon>Ecdysozoa</taxon>
        <taxon>Nematoda</taxon>
        <taxon>Enoplea</taxon>
        <taxon>Dorylaimia</taxon>
        <taxon>Trichinellida</taxon>
        <taxon>Trichuridae</taxon>
        <taxon>Trichuris</taxon>
    </lineage>
</organism>
<dbReference type="Proteomes" id="UP000030764">
    <property type="component" value="Unassembled WGS sequence"/>
</dbReference>
<dbReference type="InterPro" id="IPR043128">
    <property type="entry name" value="Rev_trsase/Diguanyl_cyclase"/>
</dbReference>
<dbReference type="InterPro" id="IPR043502">
    <property type="entry name" value="DNA/RNA_pol_sf"/>
</dbReference>
<name>A0A085M5Y0_9BILA</name>